<dbReference type="STRING" id="356305.SAMN05421841_3485"/>
<dbReference type="Proteomes" id="UP000199469">
    <property type="component" value="Unassembled WGS sequence"/>
</dbReference>
<dbReference type="EMBL" id="FOIU01000003">
    <property type="protein sequence ID" value="SEW47286.1"/>
    <property type="molecule type" value="Genomic_DNA"/>
</dbReference>
<dbReference type="RefSeq" id="WP_089794860.1">
    <property type="nucleotide sequence ID" value="NZ_FOIU01000003.1"/>
</dbReference>
<protein>
    <submittedName>
        <fullName evidence="1">Uncharacterized protein</fullName>
    </submittedName>
</protein>
<proteinExistence type="predicted"/>
<reference evidence="2" key="1">
    <citation type="submission" date="2016-10" db="EMBL/GenBank/DDBJ databases">
        <authorList>
            <person name="Varghese N."/>
            <person name="Submissions S."/>
        </authorList>
    </citation>
    <scope>NUCLEOTIDE SEQUENCE [LARGE SCALE GENOMIC DNA]</scope>
    <source>
        <strain evidence="2">DSM 17724</strain>
    </source>
</reference>
<name>A0A1I0S1S4_9FLAO</name>
<sequence>MKQKTLFISFLYLLGFGQYESQIGINTTNPQGTFHIDGAKDNAATGVPTLAQQANDVAVTPSGNVGIGTVSPSVKLEVTSPVLSGAIKIVDGSQGAGKILTSDANGAGTWSSAATATKAIVTATSTSTATTSGTQGVFTYIPSLRINFPVSGYYSLTLKPFVVNAGAARDTGGYVGGLYLRNTATLATIQIGVVNINPGWPYGGYGYAFSSYPLEYIPAGNYEVGVITLSTASAQQTTFQYTPPVNSVVGILSAQ</sequence>
<keyword evidence="2" id="KW-1185">Reference proteome</keyword>
<dbReference type="OrthoDB" id="1252924at2"/>
<dbReference type="AlphaFoldDB" id="A0A1I0S1S4"/>
<accession>A0A1I0S1S4</accession>
<evidence type="ECO:0000313" key="1">
    <source>
        <dbReference type="EMBL" id="SEW47286.1"/>
    </source>
</evidence>
<organism evidence="1 2">
    <name type="scientific">Chryseobacterium wanjuense</name>
    <dbReference type="NCBI Taxonomy" id="356305"/>
    <lineage>
        <taxon>Bacteria</taxon>
        <taxon>Pseudomonadati</taxon>
        <taxon>Bacteroidota</taxon>
        <taxon>Flavobacteriia</taxon>
        <taxon>Flavobacteriales</taxon>
        <taxon>Weeksellaceae</taxon>
        <taxon>Chryseobacterium group</taxon>
        <taxon>Chryseobacterium</taxon>
    </lineage>
</organism>
<gene>
    <name evidence="1" type="ORF">SAMN05421841_3485</name>
</gene>
<evidence type="ECO:0000313" key="2">
    <source>
        <dbReference type="Proteomes" id="UP000199469"/>
    </source>
</evidence>